<protein>
    <submittedName>
        <fullName evidence="1">Uncharacterized protein</fullName>
    </submittedName>
</protein>
<dbReference type="EMBL" id="CM042016">
    <property type="protein sequence ID" value="KAI3700493.1"/>
    <property type="molecule type" value="Genomic_DNA"/>
</dbReference>
<evidence type="ECO:0000313" key="2">
    <source>
        <dbReference type="Proteomes" id="UP001055811"/>
    </source>
</evidence>
<reference evidence="1 2" key="2">
    <citation type="journal article" date="2022" name="Mol. Ecol. Resour.">
        <title>The genomes of chicory, endive, great burdock and yacon provide insights into Asteraceae paleo-polyploidization history and plant inulin production.</title>
        <authorList>
            <person name="Fan W."/>
            <person name="Wang S."/>
            <person name="Wang H."/>
            <person name="Wang A."/>
            <person name="Jiang F."/>
            <person name="Liu H."/>
            <person name="Zhao H."/>
            <person name="Xu D."/>
            <person name="Zhang Y."/>
        </authorList>
    </citation>
    <scope>NUCLEOTIDE SEQUENCE [LARGE SCALE GENOMIC DNA]</scope>
    <source>
        <strain evidence="2">cv. Punajuju</strain>
        <tissue evidence="1">Leaves</tissue>
    </source>
</reference>
<comment type="caution">
    <text evidence="1">The sequence shown here is derived from an EMBL/GenBank/DDBJ whole genome shotgun (WGS) entry which is preliminary data.</text>
</comment>
<evidence type="ECO:0000313" key="1">
    <source>
        <dbReference type="EMBL" id="KAI3700493.1"/>
    </source>
</evidence>
<proteinExistence type="predicted"/>
<keyword evidence="2" id="KW-1185">Reference proteome</keyword>
<gene>
    <name evidence="1" type="ORF">L2E82_45123</name>
</gene>
<dbReference type="Proteomes" id="UP001055811">
    <property type="component" value="Linkage Group LG08"/>
</dbReference>
<organism evidence="1 2">
    <name type="scientific">Cichorium intybus</name>
    <name type="common">Chicory</name>
    <dbReference type="NCBI Taxonomy" id="13427"/>
    <lineage>
        <taxon>Eukaryota</taxon>
        <taxon>Viridiplantae</taxon>
        <taxon>Streptophyta</taxon>
        <taxon>Embryophyta</taxon>
        <taxon>Tracheophyta</taxon>
        <taxon>Spermatophyta</taxon>
        <taxon>Magnoliopsida</taxon>
        <taxon>eudicotyledons</taxon>
        <taxon>Gunneridae</taxon>
        <taxon>Pentapetalae</taxon>
        <taxon>asterids</taxon>
        <taxon>campanulids</taxon>
        <taxon>Asterales</taxon>
        <taxon>Asteraceae</taxon>
        <taxon>Cichorioideae</taxon>
        <taxon>Cichorieae</taxon>
        <taxon>Cichoriinae</taxon>
        <taxon>Cichorium</taxon>
    </lineage>
</organism>
<name>A0ACB8ZSC5_CICIN</name>
<sequence>MNYDMWVLDYDMVPVKPELFVDFFKIGLTIDFYVGKRFGVLFAKSLGSGVWTERFVGEIAGMGGEGSFGILLGRLLEMKGVKFERLDEGFVVEVDESGSLLKNDRYVVFWSSKMGLDLVRSRLESLGLWIIDGESNCKGVFCHMS</sequence>
<reference evidence="2" key="1">
    <citation type="journal article" date="2022" name="Mol. Ecol. Resour.">
        <title>The genomes of chicory, endive, great burdock and yacon provide insights into Asteraceae palaeo-polyploidization history and plant inulin production.</title>
        <authorList>
            <person name="Fan W."/>
            <person name="Wang S."/>
            <person name="Wang H."/>
            <person name="Wang A."/>
            <person name="Jiang F."/>
            <person name="Liu H."/>
            <person name="Zhao H."/>
            <person name="Xu D."/>
            <person name="Zhang Y."/>
        </authorList>
    </citation>
    <scope>NUCLEOTIDE SEQUENCE [LARGE SCALE GENOMIC DNA]</scope>
    <source>
        <strain evidence="2">cv. Punajuju</strain>
    </source>
</reference>
<accession>A0ACB8ZSC5</accession>